<accession>A0A8B9F5K0</accession>
<sequence length="190" mass="20455">HSGHRAPCDPLIPQAPIRPHCPQGCQALGVPVLVTEQRPEALGPTVAELGVQDVTPHPKTAFSGVPVLEAELSARPRLSAVILCGLEAQGCILVRGGGQWGNGVMGAMGPPSLWGSPMERAVALRRLQSSGAFLGTSESLLLELLRDSAHPCFRQVLPRPYSQHHPLFKRNHSALPLMQMKPIRHHPLCK</sequence>
<proteinExistence type="predicted"/>
<dbReference type="SUPFAM" id="SSF52499">
    <property type="entry name" value="Isochorismatase-like hydrolases"/>
    <property type="match status" value="1"/>
</dbReference>
<dbReference type="AlphaFoldDB" id="A0A8B9F5K0"/>
<evidence type="ECO:0000313" key="2">
    <source>
        <dbReference type="Proteomes" id="UP000694522"/>
    </source>
</evidence>
<dbReference type="InterPro" id="IPR036380">
    <property type="entry name" value="Isochorismatase-like_sf"/>
</dbReference>
<dbReference type="PANTHER" id="PTHR14119">
    <property type="entry name" value="HYDROLASE"/>
    <property type="match status" value="1"/>
</dbReference>
<dbReference type="InterPro" id="IPR050993">
    <property type="entry name" value="Isochorismatase_domain"/>
</dbReference>
<organism evidence="1 2">
    <name type="scientific">Amazona collaria</name>
    <name type="common">yellow-billed parrot</name>
    <dbReference type="NCBI Taxonomy" id="241587"/>
    <lineage>
        <taxon>Eukaryota</taxon>
        <taxon>Metazoa</taxon>
        <taxon>Chordata</taxon>
        <taxon>Craniata</taxon>
        <taxon>Vertebrata</taxon>
        <taxon>Euteleostomi</taxon>
        <taxon>Archelosauria</taxon>
        <taxon>Archosauria</taxon>
        <taxon>Dinosauria</taxon>
        <taxon>Saurischia</taxon>
        <taxon>Theropoda</taxon>
        <taxon>Coelurosauria</taxon>
        <taxon>Aves</taxon>
        <taxon>Neognathae</taxon>
        <taxon>Neoaves</taxon>
        <taxon>Telluraves</taxon>
        <taxon>Australaves</taxon>
        <taxon>Psittaciformes</taxon>
        <taxon>Psittacidae</taxon>
        <taxon>Amazona</taxon>
    </lineage>
</organism>
<dbReference type="PANTHER" id="PTHR14119:SF3">
    <property type="entry name" value="ISOCHORISMATASE DOMAIN-CONTAINING PROTEIN 2"/>
    <property type="match status" value="1"/>
</dbReference>
<protein>
    <submittedName>
        <fullName evidence="1">Isochorismatase domain containing 2</fullName>
    </submittedName>
</protein>
<dbReference type="Proteomes" id="UP000694522">
    <property type="component" value="Unplaced"/>
</dbReference>
<name>A0A8B9F5K0_9PSIT</name>
<reference evidence="1" key="1">
    <citation type="submission" date="2025-08" db="UniProtKB">
        <authorList>
            <consortium name="Ensembl"/>
        </authorList>
    </citation>
    <scope>IDENTIFICATION</scope>
</reference>
<dbReference type="Ensembl" id="ENSACOT00000004923.1">
    <property type="protein sequence ID" value="ENSACOP00000004740.1"/>
    <property type="gene ID" value="ENSACOG00000003372.1"/>
</dbReference>
<reference evidence="1" key="2">
    <citation type="submission" date="2025-09" db="UniProtKB">
        <authorList>
            <consortium name="Ensembl"/>
        </authorList>
    </citation>
    <scope>IDENTIFICATION</scope>
</reference>
<dbReference type="Gene3D" id="3.40.50.850">
    <property type="entry name" value="Isochorismatase-like"/>
    <property type="match status" value="2"/>
</dbReference>
<keyword evidence="2" id="KW-1185">Reference proteome</keyword>
<evidence type="ECO:0000313" key="1">
    <source>
        <dbReference type="Ensembl" id="ENSACOP00000004740.1"/>
    </source>
</evidence>